<gene>
    <name evidence="1" type="ORF">AMK68_00170</name>
</gene>
<accession>A0A0S7XRK4</accession>
<comment type="caution">
    <text evidence="1">The sequence shown here is derived from an EMBL/GenBank/DDBJ whole genome shotgun (WGS) entry which is preliminary data.</text>
</comment>
<dbReference type="AlphaFoldDB" id="A0A0S7XRK4"/>
<evidence type="ECO:0000313" key="1">
    <source>
        <dbReference type="EMBL" id="KPJ64883.1"/>
    </source>
</evidence>
<organism evidence="1 2">
    <name type="scientific">candidate division KD3-62 bacterium DG_56</name>
    <dbReference type="NCBI Taxonomy" id="1704032"/>
    <lineage>
        <taxon>Bacteria</taxon>
        <taxon>candidate division KD3-62</taxon>
    </lineage>
</organism>
<sequence>MALATWAVEFDLDEDGTFGTDISTYVHRMAGVSMQGRGRQVDLDAAGISTLTLTLGNDDGRFSPGNAGGPYGTKFRPLKRVRLKVTYNAVTYDFWYGVIKSIEVRPMARDRTVFLSCEDMMSVLAATEIRLPLMCDQRAGVIIHRLLDAAEVGEQCDNPRFRDDLTGYTDLGTVTNTRVTSGKLLEGGAALESVTTAATSGWIYAFPHDADADFQSRKVTRAVYVWATSSADVGETFTIRLRDNLGNRGTETVTLTEEPQRVEVSGTYAATATDFYVDGYMTSVAATFRTGAVHGVYAECAFPRDIDDGDHPLGNVSFPPTSALDAIQEVRDNEPGGLFFFDGAGQAVFHDQAHRWHETHSTVSQATIDETFTALSYTMDAADRISEIVLYFPRWETGEAGTIVFSLYPSPRTIPGNGSITVEIDHGGGLMRDTIVPVANEDFFAEFADGSDATGSLSIDLEDYGAAAVVTVSSSSANPIKLTALTLRATPVRSPSDMTPARASPTTMPALPCVVSHAYRFQDSERVVQSWADYLAARFGDVQRSRIALTIAEAFPDTPTTGHMATILGRAISDRITLSNDAYPFSAHITGGTFYIDGMSVAIGERHIAATWQLVPTDADMFILDSSELDGVHVLAP</sequence>
<reference evidence="1 2" key="1">
    <citation type="journal article" date="2015" name="Microbiome">
        <title>Genomic resolution of linkages in carbon, nitrogen, and sulfur cycling among widespread estuary sediment bacteria.</title>
        <authorList>
            <person name="Baker B.J."/>
            <person name="Lazar C.S."/>
            <person name="Teske A.P."/>
            <person name="Dick G.J."/>
        </authorList>
    </citation>
    <scope>NUCLEOTIDE SEQUENCE [LARGE SCALE GENOMIC DNA]</scope>
    <source>
        <strain evidence="1">DG_56</strain>
    </source>
</reference>
<evidence type="ECO:0000313" key="2">
    <source>
        <dbReference type="Proteomes" id="UP000052020"/>
    </source>
</evidence>
<dbReference type="Proteomes" id="UP000052020">
    <property type="component" value="Unassembled WGS sequence"/>
</dbReference>
<dbReference type="EMBL" id="LIZY01000003">
    <property type="protein sequence ID" value="KPJ64883.1"/>
    <property type="molecule type" value="Genomic_DNA"/>
</dbReference>
<protein>
    <submittedName>
        <fullName evidence="1">Uncharacterized protein</fullName>
    </submittedName>
</protein>
<proteinExistence type="predicted"/>
<name>A0A0S7XRK4_9BACT</name>